<keyword evidence="1" id="KW-1133">Transmembrane helix</keyword>
<comment type="caution">
    <text evidence="2">The sequence shown here is derived from an EMBL/GenBank/DDBJ whole genome shotgun (WGS) entry which is preliminary data.</text>
</comment>
<dbReference type="GO" id="GO:0043107">
    <property type="term" value="P:type IV pilus-dependent motility"/>
    <property type="evidence" value="ECO:0007669"/>
    <property type="project" value="InterPro"/>
</dbReference>
<protein>
    <submittedName>
        <fullName evidence="2">Pilus assembly protein PilO</fullName>
    </submittedName>
</protein>
<dbReference type="AlphaFoldDB" id="A0A4R3K8W2"/>
<evidence type="ECO:0000256" key="1">
    <source>
        <dbReference type="SAM" id="Phobius"/>
    </source>
</evidence>
<dbReference type="EMBL" id="SMAA01000007">
    <property type="protein sequence ID" value="TCS79338.1"/>
    <property type="molecule type" value="Genomic_DNA"/>
</dbReference>
<proteinExistence type="predicted"/>
<dbReference type="InterPro" id="IPR014717">
    <property type="entry name" value="Transl_elong_EF1B/ribsomal_bS6"/>
</dbReference>
<dbReference type="Gene3D" id="3.30.70.60">
    <property type="match status" value="1"/>
</dbReference>
<accession>A0A4R3K8W2</accession>
<dbReference type="Proteomes" id="UP000295188">
    <property type="component" value="Unassembled WGS sequence"/>
</dbReference>
<sequence>MVKKDKYYLTGILLILGICVTAVYILYYIPYNAEMQNIKNVIRDDEQKLRMLKTFAVQREKDESFINKMAMDNLYWENKLPEQNDETVFISFLQEAAKHSGTEISSIEPIFPLTKSSTYEEIIIKIKIEGNYFQLLAFLTQLNEAQRYNIVDKINIISQNNLLKADMAIKIFSLHE</sequence>
<keyword evidence="3" id="KW-1185">Reference proteome</keyword>
<dbReference type="OrthoDB" id="1666432at2"/>
<dbReference type="GO" id="GO:0043683">
    <property type="term" value="P:type IV pilus assembly"/>
    <property type="evidence" value="ECO:0007669"/>
    <property type="project" value="InterPro"/>
</dbReference>
<evidence type="ECO:0000313" key="3">
    <source>
        <dbReference type="Proteomes" id="UP000295188"/>
    </source>
</evidence>
<dbReference type="Pfam" id="PF04350">
    <property type="entry name" value="PilO"/>
    <property type="match status" value="1"/>
</dbReference>
<name>A0A4R3K8W2_9FIRM</name>
<keyword evidence="1" id="KW-0472">Membrane</keyword>
<keyword evidence="1" id="KW-0812">Transmembrane</keyword>
<feature type="transmembrane region" description="Helical" evidence="1">
    <location>
        <begin position="7"/>
        <end position="29"/>
    </location>
</feature>
<organism evidence="2 3">
    <name type="scientific">Pectinatus cerevisiiphilus</name>
    <dbReference type="NCBI Taxonomy" id="86956"/>
    <lineage>
        <taxon>Bacteria</taxon>
        <taxon>Bacillati</taxon>
        <taxon>Bacillota</taxon>
        <taxon>Negativicutes</taxon>
        <taxon>Selenomonadales</taxon>
        <taxon>Selenomonadaceae</taxon>
        <taxon>Pectinatus</taxon>
    </lineage>
</organism>
<dbReference type="InterPro" id="IPR007445">
    <property type="entry name" value="PilO"/>
</dbReference>
<dbReference type="RefSeq" id="WP_132549110.1">
    <property type="nucleotide sequence ID" value="NZ_SMAA01000007.1"/>
</dbReference>
<evidence type="ECO:0000313" key="2">
    <source>
        <dbReference type="EMBL" id="TCS79338.1"/>
    </source>
</evidence>
<reference evidence="2 3" key="1">
    <citation type="submission" date="2019-03" db="EMBL/GenBank/DDBJ databases">
        <title>Genomic Encyclopedia of Type Strains, Phase IV (KMG-IV): sequencing the most valuable type-strain genomes for metagenomic binning, comparative biology and taxonomic classification.</title>
        <authorList>
            <person name="Goeker M."/>
        </authorList>
    </citation>
    <scope>NUCLEOTIDE SEQUENCE [LARGE SCALE GENOMIC DNA]</scope>
    <source>
        <strain evidence="2 3">DSM 20467</strain>
    </source>
</reference>
<gene>
    <name evidence="2" type="ORF">EDC37_107105</name>
</gene>